<dbReference type="AlphaFoldDB" id="D7G871"/>
<name>D7G871_ECTSI</name>
<keyword evidence="2" id="KW-0547">Nucleotide-binding</keyword>
<accession>D7G871</accession>
<dbReference type="EMBL" id="FN649107">
    <property type="protein sequence ID" value="CBJ27934.1"/>
    <property type="molecule type" value="Genomic_DNA"/>
</dbReference>
<dbReference type="Gene3D" id="1.10.510.10">
    <property type="entry name" value="Transferase(Phosphotransferase) domain 1"/>
    <property type="match status" value="1"/>
</dbReference>
<dbReference type="GO" id="GO:0004694">
    <property type="term" value="F:eukaryotic translation initiation factor 2alpha kinase activity"/>
    <property type="evidence" value="ECO:0007669"/>
    <property type="project" value="TreeGrafter"/>
</dbReference>
<dbReference type="Pfam" id="PF07714">
    <property type="entry name" value="PK_Tyr_Ser-Thr"/>
    <property type="match status" value="1"/>
</dbReference>
<gene>
    <name evidence="8" type="ORF">Esi_0087_0065</name>
</gene>
<reference evidence="8 9" key="1">
    <citation type="journal article" date="2010" name="Nature">
        <title>The Ectocarpus genome and the independent evolution of multicellularity in brown algae.</title>
        <authorList>
            <person name="Cock J.M."/>
            <person name="Sterck L."/>
            <person name="Rouze P."/>
            <person name="Scornet D."/>
            <person name="Allen A.E."/>
            <person name="Amoutzias G."/>
            <person name="Anthouard V."/>
            <person name="Artiguenave F."/>
            <person name="Aury J.M."/>
            <person name="Badger J.H."/>
            <person name="Beszteri B."/>
            <person name="Billiau K."/>
            <person name="Bonnet E."/>
            <person name="Bothwell J.H."/>
            <person name="Bowler C."/>
            <person name="Boyen C."/>
            <person name="Brownlee C."/>
            <person name="Carrano C.J."/>
            <person name="Charrier B."/>
            <person name="Cho G.Y."/>
            <person name="Coelho S.M."/>
            <person name="Collen J."/>
            <person name="Corre E."/>
            <person name="Da Silva C."/>
            <person name="Delage L."/>
            <person name="Delaroque N."/>
            <person name="Dittami S.M."/>
            <person name="Doulbeau S."/>
            <person name="Elias M."/>
            <person name="Farnham G."/>
            <person name="Gachon C.M."/>
            <person name="Gschloessl B."/>
            <person name="Heesch S."/>
            <person name="Jabbari K."/>
            <person name="Jubin C."/>
            <person name="Kawai H."/>
            <person name="Kimura K."/>
            <person name="Kloareg B."/>
            <person name="Kupper F.C."/>
            <person name="Lang D."/>
            <person name="Le Bail A."/>
            <person name="Leblanc C."/>
            <person name="Lerouge P."/>
            <person name="Lohr M."/>
            <person name="Lopez P.J."/>
            <person name="Martens C."/>
            <person name="Maumus F."/>
            <person name="Michel G."/>
            <person name="Miranda-Saavedra D."/>
            <person name="Morales J."/>
            <person name="Moreau H."/>
            <person name="Motomura T."/>
            <person name="Nagasato C."/>
            <person name="Napoli C.A."/>
            <person name="Nelson D.R."/>
            <person name="Nyvall-Collen P."/>
            <person name="Peters A.F."/>
            <person name="Pommier C."/>
            <person name="Potin P."/>
            <person name="Poulain J."/>
            <person name="Quesneville H."/>
            <person name="Read B."/>
            <person name="Rensing S.A."/>
            <person name="Ritter A."/>
            <person name="Rousvoal S."/>
            <person name="Samanta M."/>
            <person name="Samson G."/>
            <person name="Schroeder D.C."/>
            <person name="Segurens B."/>
            <person name="Strittmatter M."/>
            <person name="Tonon T."/>
            <person name="Tregear J.W."/>
            <person name="Valentin K."/>
            <person name="von Dassow P."/>
            <person name="Yamagishi T."/>
            <person name="Van de Peer Y."/>
            <person name="Wincker P."/>
        </authorList>
    </citation>
    <scope>NUCLEOTIDE SEQUENCE [LARGE SCALE GENOMIC DNA]</scope>
    <source>
        <strain evidence="9">Ec32 / CCAP1310/4</strain>
    </source>
</reference>
<keyword evidence="9" id="KW-1185">Reference proteome</keyword>
<protein>
    <recommendedName>
        <fullName evidence="7">Serine-threonine/tyrosine-protein kinase catalytic domain-containing protein</fullName>
    </recommendedName>
</protein>
<dbReference type="GO" id="GO:0005524">
    <property type="term" value="F:ATP binding"/>
    <property type="evidence" value="ECO:0007669"/>
    <property type="project" value="UniProtKB-KW"/>
</dbReference>
<evidence type="ECO:0000313" key="9">
    <source>
        <dbReference type="Proteomes" id="UP000002630"/>
    </source>
</evidence>
<evidence type="ECO:0000313" key="8">
    <source>
        <dbReference type="EMBL" id="CBJ27934.1"/>
    </source>
</evidence>
<evidence type="ECO:0000256" key="2">
    <source>
        <dbReference type="ARBA" id="ARBA00022741"/>
    </source>
</evidence>
<feature type="domain" description="Serine-threonine/tyrosine-protein kinase catalytic" evidence="7">
    <location>
        <begin position="259"/>
        <end position="414"/>
    </location>
</feature>
<dbReference type="PANTHER" id="PTHR11042">
    <property type="entry name" value="EUKARYOTIC TRANSLATION INITIATION FACTOR 2-ALPHA KINASE EIF2-ALPHA KINASE -RELATED"/>
    <property type="match status" value="1"/>
</dbReference>
<sequence>MIREARLLDTLSHDYVVPLEQGWLEERAGLEQFHVHTRSMRKSQVEGANYASVSAAQDAIGIERVAHSTRQHRCLGNAATTAVLDECSLRQPHSRDAAIATTASAAQGSMACCGCFRTEAGFPPYYAKRDRYSGDEEHAAAFLLHSRVPLTLDDIDCEDGGMGEMSHSNKSIDDASTAPPQHGGLEQLRWGGDGTTGWKGTAEPKPSTDETTSCTGCTSSPLPTAQPRPISLNSAAAASEGQDGATTTRAVTAPHDWALVWRHLMSMFKGVLRGVEHLHTKGLVHNNIHPCSLWVAADGRCCVGNLSQVTPPGCRKGAPEHHHFASPERRRGDVVDSHSDVYALGVLMLEFWRHYILSRGLSEVCLTGEGGLVERVKSGEEKTPHPEEGAGLLDCTLVGSMLAEDPFERPDCFEIEDRLGGS</sequence>
<keyword evidence="3" id="KW-0418">Kinase</keyword>
<feature type="region of interest" description="Disordered" evidence="6">
    <location>
        <begin position="159"/>
        <end position="229"/>
    </location>
</feature>
<organism evidence="8 9">
    <name type="scientific">Ectocarpus siliculosus</name>
    <name type="common">Brown alga</name>
    <name type="synonym">Conferva siliculosa</name>
    <dbReference type="NCBI Taxonomy" id="2880"/>
    <lineage>
        <taxon>Eukaryota</taxon>
        <taxon>Sar</taxon>
        <taxon>Stramenopiles</taxon>
        <taxon>Ochrophyta</taxon>
        <taxon>PX clade</taxon>
        <taxon>Phaeophyceae</taxon>
        <taxon>Ectocarpales</taxon>
        <taxon>Ectocarpaceae</taxon>
        <taxon>Ectocarpus</taxon>
    </lineage>
</organism>
<evidence type="ECO:0000256" key="6">
    <source>
        <dbReference type="SAM" id="MobiDB-lite"/>
    </source>
</evidence>
<dbReference type="GO" id="GO:0005737">
    <property type="term" value="C:cytoplasm"/>
    <property type="evidence" value="ECO:0007669"/>
    <property type="project" value="TreeGrafter"/>
</dbReference>
<proteinExistence type="predicted"/>
<dbReference type="EMBL" id="FN649751">
    <property type="protein sequence ID" value="CBJ27934.1"/>
    <property type="molecule type" value="Genomic_DNA"/>
</dbReference>
<dbReference type="InterPro" id="IPR011009">
    <property type="entry name" value="Kinase-like_dom_sf"/>
</dbReference>
<evidence type="ECO:0000256" key="5">
    <source>
        <dbReference type="ARBA" id="ARBA00023193"/>
    </source>
</evidence>
<dbReference type="InParanoid" id="D7G871"/>
<feature type="compositionally biased region" description="Polar residues" evidence="6">
    <location>
        <begin position="209"/>
        <end position="223"/>
    </location>
</feature>
<dbReference type="GO" id="GO:0017148">
    <property type="term" value="P:negative regulation of translation"/>
    <property type="evidence" value="ECO:0007669"/>
    <property type="project" value="UniProtKB-KW"/>
</dbReference>
<evidence type="ECO:0000256" key="3">
    <source>
        <dbReference type="ARBA" id="ARBA00022777"/>
    </source>
</evidence>
<keyword evidence="4" id="KW-0067">ATP-binding</keyword>
<evidence type="ECO:0000256" key="1">
    <source>
        <dbReference type="ARBA" id="ARBA00022679"/>
    </source>
</evidence>
<dbReference type="InterPro" id="IPR001245">
    <property type="entry name" value="Ser-Thr/Tyr_kinase_cat_dom"/>
</dbReference>
<dbReference type="Proteomes" id="UP000002630">
    <property type="component" value="Linkage Group LG26"/>
</dbReference>
<dbReference type="PANTHER" id="PTHR11042:SF187">
    <property type="entry name" value="EUKARYOTIC TRANSLATION INITIATION FACTOR 2-ALPHA KINASE 2"/>
    <property type="match status" value="1"/>
</dbReference>
<dbReference type="STRING" id="2880.D7G871"/>
<evidence type="ECO:0000259" key="7">
    <source>
        <dbReference type="Pfam" id="PF07714"/>
    </source>
</evidence>
<dbReference type="InterPro" id="IPR050339">
    <property type="entry name" value="CC_SR_Kinase"/>
</dbReference>
<evidence type="ECO:0000256" key="4">
    <source>
        <dbReference type="ARBA" id="ARBA00022840"/>
    </source>
</evidence>
<dbReference type="GO" id="GO:0005634">
    <property type="term" value="C:nucleus"/>
    <property type="evidence" value="ECO:0007669"/>
    <property type="project" value="TreeGrafter"/>
</dbReference>
<keyword evidence="5" id="KW-0652">Protein synthesis inhibitor</keyword>
<keyword evidence="1" id="KW-0808">Transferase</keyword>
<dbReference type="OrthoDB" id="341578at2759"/>
<dbReference type="SUPFAM" id="SSF56112">
    <property type="entry name" value="Protein kinase-like (PK-like)"/>
    <property type="match status" value="1"/>
</dbReference>